<proteinExistence type="predicted"/>
<keyword evidence="2" id="KW-1185">Reference proteome</keyword>
<dbReference type="EMBL" id="BDGG01000025">
    <property type="protein sequence ID" value="GAV09693.1"/>
    <property type="molecule type" value="Genomic_DNA"/>
</dbReference>
<organism evidence="1 2">
    <name type="scientific">Ramazzottius varieornatus</name>
    <name type="common">Water bear</name>
    <name type="synonym">Tardigrade</name>
    <dbReference type="NCBI Taxonomy" id="947166"/>
    <lineage>
        <taxon>Eukaryota</taxon>
        <taxon>Metazoa</taxon>
        <taxon>Ecdysozoa</taxon>
        <taxon>Tardigrada</taxon>
        <taxon>Eutardigrada</taxon>
        <taxon>Parachela</taxon>
        <taxon>Hypsibioidea</taxon>
        <taxon>Ramazzottiidae</taxon>
        <taxon>Ramazzottius</taxon>
    </lineage>
</organism>
<evidence type="ECO:0000313" key="2">
    <source>
        <dbReference type="Proteomes" id="UP000186922"/>
    </source>
</evidence>
<accession>A0A1D1W9U1</accession>
<gene>
    <name evidence="1" type="primary">RvY_19190-1</name>
    <name evidence="1" type="synonym">RvY_19190.1</name>
    <name evidence="1" type="ORF">RvY_19190</name>
</gene>
<dbReference type="Proteomes" id="UP000186922">
    <property type="component" value="Unassembled WGS sequence"/>
</dbReference>
<name>A0A1D1W9U1_RAMVA</name>
<comment type="caution">
    <text evidence="1">The sequence shown here is derived from an EMBL/GenBank/DDBJ whole genome shotgun (WGS) entry which is preliminary data.</text>
</comment>
<evidence type="ECO:0000313" key="1">
    <source>
        <dbReference type="EMBL" id="GAV09693.1"/>
    </source>
</evidence>
<sequence>MFSKPSFSQMTYIRFPSVRINAVQCSCSSKELDAEQLQNGCCVLLQGSNSDGSTPCKGLGGLAALSVLRTCSYITAGWVVEKRTPFRDLACRLPRAVSTQRTQGDYESQTQHRKLELQTALSFFQDDSPIFFWFLPFF</sequence>
<protein>
    <submittedName>
        <fullName evidence="1">Uncharacterized protein</fullName>
    </submittedName>
</protein>
<dbReference type="AlphaFoldDB" id="A0A1D1W9U1"/>
<reference evidence="1 2" key="1">
    <citation type="journal article" date="2016" name="Nat. Commun.">
        <title>Extremotolerant tardigrade genome and improved radiotolerance of human cultured cells by tardigrade-unique protein.</title>
        <authorList>
            <person name="Hashimoto T."/>
            <person name="Horikawa D.D."/>
            <person name="Saito Y."/>
            <person name="Kuwahara H."/>
            <person name="Kozuka-Hata H."/>
            <person name="Shin-I T."/>
            <person name="Minakuchi Y."/>
            <person name="Ohishi K."/>
            <person name="Motoyama A."/>
            <person name="Aizu T."/>
            <person name="Enomoto A."/>
            <person name="Kondo K."/>
            <person name="Tanaka S."/>
            <person name="Hara Y."/>
            <person name="Koshikawa S."/>
            <person name="Sagara H."/>
            <person name="Miura T."/>
            <person name="Yokobori S."/>
            <person name="Miyagawa K."/>
            <person name="Suzuki Y."/>
            <person name="Kubo T."/>
            <person name="Oyama M."/>
            <person name="Kohara Y."/>
            <person name="Fujiyama A."/>
            <person name="Arakawa K."/>
            <person name="Katayama T."/>
            <person name="Toyoda A."/>
            <person name="Kunieda T."/>
        </authorList>
    </citation>
    <scope>NUCLEOTIDE SEQUENCE [LARGE SCALE GENOMIC DNA]</scope>
    <source>
        <strain evidence="1 2">YOKOZUNA-1</strain>
    </source>
</reference>